<dbReference type="EMBL" id="KQ976432">
    <property type="protein sequence ID" value="KYM87533.1"/>
    <property type="molecule type" value="Genomic_DNA"/>
</dbReference>
<evidence type="ECO:0000256" key="1">
    <source>
        <dbReference type="SAM" id="MobiDB-lite"/>
    </source>
</evidence>
<accession>A0A195BNC2</accession>
<evidence type="ECO:0000313" key="2">
    <source>
        <dbReference type="EMBL" id="KYM87533.1"/>
    </source>
</evidence>
<feature type="compositionally biased region" description="Polar residues" evidence="1">
    <location>
        <begin position="1"/>
        <end position="18"/>
    </location>
</feature>
<evidence type="ECO:0000313" key="3">
    <source>
        <dbReference type="Proteomes" id="UP000078540"/>
    </source>
</evidence>
<dbReference type="AlphaFoldDB" id="A0A195BNC2"/>
<protein>
    <submittedName>
        <fullName evidence="2">Uncharacterized protein</fullName>
    </submittedName>
</protein>
<keyword evidence="3" id="KW-1185">Reference proteome</keyword>
<gene>
    <name evidence="2" type="ORF">ALC53_03433</name>
</gene>
<reference evidence="2 3" key="1">
    <citation type="submission" date="2015-09" db="EMBL/GenBank/DDBJ databases">
        <title>Atta colombica WGS genome.</title>
        <authorList>
            <person name="Nygaard S."/>
            <person name="Hu H."/>
            <person name="Boomsma J."/>
            <person name="Zhang G."/>
        </authorList>
    </citation>
    <scope>NUCLEOTIDE SEQUENCE [LARGE SCALE GENOMIC DNA]</scope>
    <source>
        <strain evidence="2">Treedump-2</strain>
        <tissue evidence="2">Whole body</tissue>
    </source>
</reference>
<proteinExistence type="predicted"/>
<organism evidence="2 3">
    <name type="scientific">Atta colombica</name>
    <dbReference type="NCBI Taxonomy" id="520822"/>
    <lineage>
        <taxon>Eukaryota</taxon>
        <taxon>Metazoa</taxon>
        <taxon>Ecdysozoa</taxon>
        <taxon>Arthropoda</taxon>
        <taxon>Hexapoda</taxon>
        <taxon>Insecta</taxon>
        <taxon>Pterygota</taxon>
        <taxon>Neoptera</taxon>
        <taxon>Endopterygota</taxon>
        <taxon>Hymenoptera</taxon>
        <taxon>Apocrita</taxon>
        <taxon>Aculeata</taxon>
        <taxon>Formicoidea</taxon>
        <taxon>Formicidae</taxon>
        <taxon>Myrmicinae</taxon>
        <taxon>Atta</taxon>
    </lineage>
</organism>
<dbReference type="Proteomes" id="UP000078540">
    <property type="component" value="Unassembled WGS sequence"/>
</dbReference>
<sequence length="79" mass="8327">MIRRGNSNRGEGATNDSRQASRRKSIRGTGGVSTAVFAAAVLPTATFCNLVHSERRVTTDSPSTFGGPCCAVSSDEEEH</sequence>
<name>A0A195BNC2_9HYME</name>
<feature type="region of interest" description="Disordered" evidence="1">
    <location>
        <begin position="1"/>
        <end position="29"/>
    </location>
</feature>
<feature type="region of interest" description="Disordered" evidence="1">
    <location>
        <begin position="56"/>
        <end position="79"/>
    </location>
</feature>